<gene>
    <name evidence="1" type="ORF">MARSALSMR5_04146</name>
</gene>
<dbReference type="EMBL" id="CP020932">
    <property type="protein sequence ID" value="ARM86166.1"/>
    <property type="molecule type" value="Genomic_DNA"/>
</dbReference>
<geneLocation type="plasmid" evidence="2">
    <name>psmr5</name>
</geneLocation>
<name>A0A1W6KFG9_9GAMM</name>
<dbReference type="AlphaFoldDB" id="A0A1W6KFG9"/>
<reference evidence="1 2" key="1">
    <citation type="submission" date="2017-04" db="EMBL/GenBank/DDBJ databases">
        <title>Genome Sequence of Marinobacter salarius strain SMR5 Isolated from a culture of the Diatom Skeletonema marinoi.</title>
        <authorList>
            <person name="Topel M."/>
            <person name="Pinder M.I.M."/>
            <person name="Johansson O.N."/>
            <person name="Kourtchenko O."/>
            <person name="Godhe A."/>
            <person name="Clarke A.K."/>
        </authorList>
    </citation>
    <scope>NUCLEOTIDE SEQUENCE [LARGE SCALE GENOMIC DNA]</scope>
    <source>
        <strain evidence="1 2">SMR5</strain>
        <plasmid evidence="2">Plasmid psmr5</plasmid>
    </source>
</reference>
<dbReference type="GeneID" id="77258050"/>
<proteinExistence type="predicted"/>
<dbReference type="RefSeq" id="WP_085682130.1">
    <property type="nucleotide sequence ID" value="NZ_CP020932.1"/>
</dbReference>
<protein>
    <submittedName>
        <fullName evidence="1">Uncharacterized protein</fullName>
    </submittedName>
</protein>
<dbReference type="Proteomes" id="UP000193100">
    <property type="component" value="Plasmid pSMR5"/>
</dbReference>
<evidence type="ECO:0000313" key="2">
    <source>
        <dbReference type="Proteomes" id="UP000193100"/>
    </source>
</evidence>
<accession>A0A1W6KFG9</accession>
<evidence type="ECO:0000313" key="1">
    <source>
        <dbReference type="EMBL" id="ARM86166.1"/>
    </source>
</evidence>
<sequence>MGHTEMSFKDALNDPKGRELIDGIEDTLKSLQGQESDSRLQRLLNQQVTELEQITGYRYATEFDNQGDTQ</sequence>
<organism evidence="1 2">
    <name type="scientific">Marinobacter salarius</name>
    <dbReference type="NCBI Taxonomy" id="1420917"/>
    <lineage>
        <taxon>Bacteria</taxon>
        <taxon>Pseudomonadati</taxon>
        <taxon>Pseudomonadota</taxon>
        <taxon>Gammaproteobacteria</taxon>
        <taxon>Pseudomonadales</taxon>
        <taxon>Marinobacteraceae</taxon>
        <taxon>Marinobacter</taxon>
    </lineage>
</organism>
<keyword evidence="1" id="KW-0614">Plasmid</keyword>